<comment type="caution">
    <text evidence="2">The sequence shown here is derived from an EMBL/GenBank/DDBJ whole genome shotgun (WGS) entry which is preliminary data.</text>
</comment>
<sequence length="262" mass="27388">MVPRLCPPVPPFHPVYPQSWFMQLDVILVLNGVIAQLLRQAVLLHALPVQRRHLAAASISSPQPYDGHCVVVLACHGETYHALRASSQFQALPPAQRAVPTGPWPSLAQGPTPPDTSPSTFRTATSASIRARPPLDEVQDVAAAIYQSRGVPAICKSSPVSTAPRTCCASGSTTATSPHALESARATDTVSPAVSPPIHGSIAVDGVQATRLLINLDTLGILPAATTTSSKSTAADVRAPHKPRQNVRDAATMSKDPGGPLA</sequence>
<accession>A0A9D4PJC3</accession>
<dbReference type="EMBL" id="JABSTV010001253">
    <property type="protein sequence ID" value="KAH7943352.1"/>
    <property type="molecule type" value="Genomic_DNA"/>
</dbReference>
<dbReference type="AlphaFoldDB" id="A0A9D4PJC3"/>
<reference evidence="2" key="1">
    <citation type="journal article" date="2020" name="Cell">
        <title>Large-Scale Comparative Analyses of Tick Genomes Elucidate Their Genetic Diversity and Vector Capacities.</title>
        <authorList>
            <consortium name="Tick Genome and Microbiome Consortium (TIGMIC)"/>
            <person name="Jia N."/>
            <person name="Wang J."/>
            <person name="Shi W."/>
            <person name="Du L."/>
            <person name="Sun Y."/>
            <person name="Zhan W."/>
            <person name="Jiang J.F."/>
            <person name="Wang Q."/>
            <person name="Zhang B."/>
            <person name="Ji P."/>
            <person name="Bell-Sakyi L."/>
            <person name="Cui X.M."/>
            <person name="Yuan T.T."/>
            <person name="Jiang B.G."/>
            <person name="Yang W.F."/>
            <person name="Lam T.T."/>
            <person name="Chang Q.C."/>
            <person name="Ding S.J."/>
            <person name="Wang X.J."/>
            <person name="Zhu J.G."/>
            <person name="Ruan X.D."/>
            <person name="Zhao L."/>
            <person name="Wei J.T."/>
            <person name="Ye R.Z."/>
            <person name="Que T.C."/>
            <person name="Du C.H."/>
            <person name="Zhou Y.H."/>
            <person name="Cheng J.X."/>
            <person name="Dai P.F."/>
            <person name="Guo W.B."/>
            <person name="Han X.H."/>
            <person name="Huang E.J."/>
            <person name="Li L.F."/>
            <person name="Wei W."/>
            <person name="Gao Y.C."/>
            <person name="Liu J.Z."/>
            <person name="Shao H.Z."/>
            <person name="Wang X."/>
            <person name="Wang C.C."/>
            <person name="Yang T.C."/>
            <person name="Huo Q.B."/>
            <person name="Li W."/>
            <person name="Chen H.Y."/>
            <person name="Chen S.E."/>
            <person name="Zhou L.G."/>
            <person name="Ni X.B."/>
            <person name="Tian J.H."/>
            <person name="Sheng Y."/>
            <person name="Liu T."/>
            <person name="Pan Y.S."/>
            <person name="Xia L.Y."/>
            <person name="Li J."/>
            <person name="Zhao F."/>
            <person name="Cao W.C."/>
        </authorList>
    </citation>
    <scope>NUCLEOTIDE SEQUENCE</scope>
    <source>
        <strain evidence="2">Rsan-2018</strain>
    </source>
</reference>
<feature type="region of interest" description="Disordered" evidence="1">
    <location>
        <begin position="94"/>
        <end position="133"/>
    </location>
</feature>
<reference evidence="2" key="2">
    <citation type="submission" date="2021-09" db="EMBL/GenBank/DDBJ databases">
        <authorList>
            <person name="Jia N."/>
            <person name="Wang J."/>
            <person name="Shi W."/>
            <person name="Du L."/>
            <person name="Sun Y."/>
            <person name="Zhan W."/>
            <person name="Jiang J."/>
            <person name="Wang Q."/>
            <person name="Zhang B."/>
            <person name="Ji P."/>
            <person name="Sakyi L.B."/>
            <person name="Cui X."/>
            <person name="Yuan T."/>
            <person name="Jiang B."/>
            <person name="Yang W."/>
            <person name="Lam T.T.-Y."/>
            <person name="Chang Q."/>
            <person name="Ding S."/>
            <person name="Wang X."/>
            <person name="Zhu J."/>
            <person name="Ruan X."/>
            <person name="Zhao L."/>
            <person name="Wei J."/>
            <person name="Que T."/>
            <person name="Du C."/>
            <person name="Cheng J."/>
            <person name="Dai P."/>
            <person name="Han X."/>
            <person name="Huang E."/>
            <person name="Gao Y."/>
            <person name="Liu J."/>
            <person name="Shao H."/>
            <person name="Ye R."/>
            <person name="Li L."/>
            <person name="Wei W."/>
            <person name="Wang X."/>
            <person name="Wang C."/>
            <person name="Huo Q."/>
            <person name="Li W."/>
            <person name="Guo W."/>
            <person name="Chen H."/>
            <person name="Chen S."/>
            <person name="Zhou L."/>
            <person name="Zhou L."/>
            <person name="Ni X."/>
            <person name="Tian J."/>
            <person name="Zhou Y."/>
            <person name="Sheng Y."/>
            <person name="Liu T."/>
            <person name="Pan Y."/>
            <person name="Xia L."/>
            <person name="Li J."/>
            <person name="Zhao F."/>
            <person name="Cao W."/>
        </authorList>
    </citation>
    <scope>NUCLEOTIDE SEQUENCE</scope>
    <source>
        <strain evidence="2">Rsan-2018</strain>
        <tissue evidence="2">Larvae</tissue>
    </source>
</reference>
<protein>
    <submittedName>
        <fullName evidence="2">Uncharacterized protein</fullName>
    </submittedName>
</protein>
<gene>
    <name evidence="2" type="ORF">HPB52_007152</name>
</gene>
<dbReference type="Proteomes" id="UP000821837">
    <property type="component" value="Unassembled WGS sequence"/>
</dbReference>
<name>A0A9D4PJC3_RHISA</name>
<proteinExistence type="predicted"/>
<keyword evidence="3" id="KW-1185">Reference proteome</keyword>
<feature type="region of interest" description="Disordered" evidence="1">
    <location>
        <begin position="228"/>
        <end position="262"/>
    </location>
</feature>
<organism evidence="2 3">
    <name type="scientific">Rhipicephalus sanguineus</name>
    <name type="common">Brown dog tick</name>
    <name type="synonym">Ixodes sanguineus</name>
    <dbReference type="NCBI Taxonomy" id="34632"/>
    <lineage>
        <taxon>Eukaryota</taxon>
        <taxon>Metazoa</taxon>
        <taxon>Ecdysozoa</taxon>
        <taxon>Arthropoda</taxon>
        <taxon>Chelicerata</taxon>
        <taxon>Arachnida</taxon>
        <taxon>Acari</taxon>
        <taxon>Parasitiformes</taxon>
        <taxon>Ixodida</taxon>
        <taxon>Ixodoidea</taxon>
        <taxon>Ixodidae</taxon>
        <taxon>Rhipicephalinae</taxon>
        <taxon>Rhipicephalus</taxon>
        <taxon>Rhipicephalus</taxon>
    </lineage>
</organism>
<evidence type="ECO:0000313" key="3">
    <source>
        <dbReference type="Proteomes" id="UP000821837"/>
    </source>
</evidence>
<evidence type="ECO:0000313" key="2">
    <source>
        <dbReference type="EMBL" id="KAH7943352.1"/>
    </source>
</evidence>
<evidence type="ECO:0000256" key="1">
    <source>
        <dbReference type="SAM" id="MobiDB-lite"/>
    </source>
</evidence>
<feature type="compositionally biased region" description="Polar residues" evidence="1">
    <location>
        <begin position="117"/>
        <end position="128"/>
    </location>
</feature>